<keyword evidence="6" id="KW-0239">DNA-directed DNA polymerase</keyword>
<name>A0ABS2G9W0_9FIRM</name>
<evidence type="ECO:0000256" key="7">
    <source>
        <dbReference type="ARBA" id="ARBA00034754"/>
    </source>
</evidence>
<keyword evidence="3 11" id="KW-0808">Transferase</keyword>
<proteinExistence type="inferred from homology"/>
<feature type="domain" description="DNA polymerase III delta N-terminal" evidence="9">
    <location>
        <begin position="17"/>
        <end position="136"/>
    </location>
</feature>
<dbReference type="EMBL" id="JACSNV010000008">
    <property type="protein sequence ID" value="MBM6877940.1"/>
    <property type="molecule type" value="Genomic_DNA"/>
</dbReference>
<evidence type="ECO:0000259" key="9">
    <source>
        <dbReference type="Pfam" id="PF06144"/>
    </source>
</evidence>
<dbReference type="PANTHER" id="PTHR34388:SF1">
    <property type="entry name" value="DNA POLYMERASE III SUBUNIT DELTA"/>
    <property type="match status" value="1"/>
</dbReference>
<evidence type="ECO:0000256" key="2">
    <source>
        <dbReference type="ARBA" id="ARBA00017703"/>
    </source>
</evidence>
<accession>A0ABS2G9W0</accession>
<evidence type="ECO:0000256" key="8">
    <source>
        <dbReference type="ARBA" id="ARBA00049244"/>
    </source>
</evidence>
<dbReference type="InterPro" id="IPR048466">
    <property type="entry name" value="DNA_pol3_delta-like_C"/>
</dbReference>
<protein>
    <recommendedName>
        <fullName evidence="2">DNA polymerase III subunit delta</fullName>
        <ecNumber evidence="1">2.7.7.7</ecNumber>
    </recommendedName>
</protein>
<keyword evidence="5" id="KW-0235">DNA replication</keyword>
<keyword evidence="12" id="KW-1185">Reference proteome</keyword>
<organism evidence="11 12">
    <name type="scientific">Anaerotignum lactatifermentans</name>
    <dbReference type="NCBI Taxonomy" id="160404"/>
    <lineage>
        <taxon>Bacteria</taxon>
        <taxon>Bacillati</taxon>
        <taxon>Bacillota</taxon>
        <taxon>Clostridia</taxon>
        <taxon>Lachnospirales</taxon>
        <taxon>Anaerotignaceae</taxon>
        <taxon>Anaerotignum</taxon>
    </lineage>
</organism>
<evidence type="ECO:0000256" key="3">
    <source>
        <dbReference type="ARBA" id="ARBA00022679"/>
    </source>
</evidence>
<dbReference type="InterPro" id="IPR027417">
    <property type="entry name" value="P-loop_NTPase"/>
</dbReference>
<dbReference type="SUPFAM" id="SSF52540">
    <property type="entry name" value="P-loop containing nucleoside triphosphate hydrolases"/>
    <property type="match status" value="1"/>
</dbReference>
<evidence type="ECO:0000256" key="4">
    <source>
        <dbReference type="ARBA" id="ARBA00022695"/>
    </source>
</evidence>
<feature type="domain" description="DNA polymerase III delta subunit-like C-terminal" evidence="10">
    <location>
        <begin position="209"/>
        <end position="328"/>
    </location>
</feature>
<evidence type="ECO:0000256" key="1">
    <source>
        <dbReference type="ARBA" id="ARBA00012417"/>
    </source>
</evidence>
<dbReference type="Gene3D" id="1.10.8.60">
    <property type="match status" value="1"/>
</dbReference>
<dbReference type="SUPFAM" id="SSF48019">
    <property type="entry name" value="post-AAA+ oligomerization domain-like"/>
    <property type="match status" value="1"/>
</dbReference>
<comment type="similarity">
    <text evidence="7">Belongs to the DNA polymerase HolA subunit family.</text>
</comment>
<evidence type="ECO:0000256" key="6">
    <source>
        <dbReference type="ARBA" id="ARBA00022932"/>
    </source>
</evidence>
<gene>
    <name evidence="11" type="primary">holA</name>
    <name evidence="11" type="ORF">H9X83_07170</name>
</gene>
<dbReference type="GO" id="GO:0003887">
    <property type="term" value="F:DNA-directed DNA polymerase activity"/>
    <property type="evidence" value="ECO:0007669"/>
    <property type="project" value="UniProtKB-EC"/>
</dbReference>
<dbReference type="Pfam" id="PF06144">
    <property type="entry name" value="DNA_pol3_delta"/>
    <property type="match status" value="1"/>
</dbReference>
<dbReference type="NCBIfam" id="TIGR01128">
    <property type="entry name" value="holA"/>
    <property type="match status" value="1"/>
</dbReference>
<evidence type="ECO:0000313" key="12">
    <source>
        <dbReference type="Proteomes" id="UP000729290"/>
    </source>
</evidence>
<evidence type="ECO:0000256" key="5">
    <source>
        <dbReference type="ARBA" id="ARBA00022705"/>
    </source>
</evidence>
<comment type="caution">
    <text evidence="11">The sequence shown here is derived from an EMBL/GenBank/DDBJ whole genome shotgun (WGS) entry which is preliminary data.</text>
</comment>
<evidence type="ECO:0000259" key="10">
    <source>
        <dbReference type="Pfam" id="PF21694"/>
    </source>
</evidence>
<dbReference type="InterPro" id="IPR005790">
    <property type="entry name" value="DNA_polIII_delta"/>
</dbReference>
<dbReference type="Gene3D" id="1.20.272.10">
    <property type="match status" value="1"/>
</dbReference>
<dbReference type="InterPro" id="IPR008921">
    <property type="entry name" value="DNA_pol3_clamp-load_cplx_C"/>
</dbReference>
<dbReference type="PANTHER" id="PTHR34388">
    <property type="entry name" value="DNA POLYMERASE III SUBUNIT DELTA"/>
    <property type="match status" value="1"/>
</dbReference>
<dbReference type="EC" id="2.7.7.7" evidence="1"/>
<sequence length="334" mass="38169">MKELKKQWKQGEFHRCYLFYGSETYLIKNYEETLTKALLPPGAEGMNFDILEGRRATAAAIMDAAETLPFLNDKRLVLVRNSEFFQKGSRKEEGEALLDFLSDLPESTCLLFVEEKAEKNNRLYKAVAKHGIAVDFKPLTEKEIVSWLKKSCKDQGLSLADSTAVYLLRITDNSMENLVREIGKLTAYKGESGEITKEDVDAVCSISLEARIFDLVRAVAEGRTEQTTTLYRNLLRMKESPFLVLSLVTRQFRLILETALLSLQGEPNSEIASKLEIREFAVRDYLKQSKSFSKEQLQEALRDCLQTDLEIKGGRMEEELAVELLLLRWSSRQK</sequence>
<dbReference type="Pfam" id="PF21694">
    <property type="entry name" value="DNA_pol3_delta_C"/>
    <property type="match status" value="1"/>
</dbReference>
<dbReference type="RefSeq" id="WP_205132771.1">
    <property type="nucleotide sequence ID" value="NZ_JACSNT010000002.1"/>
</dbReference>
<dbReference type="Proteomes" id="UP000729290">
    <property type="component" value="Unassembled WGS sequence"/>
</dbReference>
<evidence type="ECO:0000313" key="11">
    <source>
        <dbReference type="EMBL" id="MBM6877940.1"/>
    </source>
</evidence>
<comment type="catalytic activity">
    <reaction evidence="8">
        <text>DNA(n) + a 2'-deoxyribonucleoside 5'-triphosphate = DNA(n+1) + diphosphate</text>
        <dbReference type="Rhea" id="RHEA:22508"/>
        <dbReference type="Rhea" id="RHEA-COMP:17339"/>
        <dbReference type="Rhea" id="RHEA-COMP:17340"/>
        <dbReference type="ChEBI" id="CHEBI:33019"/>
        <dbReference type="ChEBI" id="CHEBI:61560"/>
        <dbReference type="ChEBI" id="CHEBI:173112"/>
        <dbReference type="EC" id="2.7.7.7"/>
    </reaction>
</comment>
<reference evidence="11 12" key="1">
    <citation type="journal article" date="2021" name="Sci. Rep.">
        <title>The distribution of antibiotic resistance genes in chicken gut microbiota commensals.</title>
        <authorList>
            <person name="Juricova H."/>
            <person name="Matiasovicova J."/>
            <person name="Kubasova T."/>
            <person name="Cejkova D."/>
            <person name="Rychlik I."/>
        </authorList>
    </citation>
    <scope>NUCLEOTIDE SEQUENCE [LARGE SCALE GENOMIC DNA]</scope>
    <source>
        <strain evidence="11 12">An431b</strain>
    </source>
</reference>
<dbReference type="InterPro" id="IPR010372">
    <property type="entry name" value="DNA_pol3_delta_N"/>
</dbReference>
<keyword evidence="4 11" id="KW-0548">Nucleotidyltransferase</keyword>
<dbReference type="Gene3D" id="3.40.50.300">
    <property type="entry name" value="P-loop containing nucleotide triphosphate hydrolases"/>
    <property type="match status" value="1"/>
</dbReference>